<dbReference type="Proteomes" id="UP000215738">
    <property type="component" value="Unassembled WGS sequence"/>
</dbReference>
<dbReference type="SUPFAM" id="SSF55681">
    <property type="entry name" value="Class II aaRS and biotin synthetases"/>
    <property type="match status" value="1"/>
</dbReference>
<comment type="catalytic activity">
    <reaction evidence="6">
        <text>biotin + L-lysyl-[protein] + ATP = N(6)-biotinyl-L-lysyl-[protein] + AMP + diphosphate + H(+)</text>
        <dbReference type="Rhea" id="RHEA:11756"/>
        <dbReference type="Rhea" id="RHEA-COMP:9752"/>
        <dbReference type="Rhea" id="RHEA-COMP:10505"/>
        <dbReference type="ChEBI" id="CHEBI:15378"/>
        <dbReference type="ChEBI" id="CHEBI:29969"/>
        <dbReference type="ChEBI" id="CHEBI:30616"/>
        <dbReference type="ChEBI" id="CHEBI:33019"/>
        <dbReference type="ChEBI" id="CHEBI:57586"/>
        <dbReference type="ChEBI" id="CHEBI:83144"/>
        <dbReference type="ChEBI" id="CHEBI:456215"/>
        <dbReference type="EC" id="6.3.4.15"/>
    </reaction>
</comment>
<protein>
    <recommendedName>
        <fullName evidence="5">biotin--[biotin carboxyl-carrier protein] ligase</fullName>
        <ecNumber evidence="5">6.3.4.15</ecNumber>
    </recommendedName>
</protein>
<evidence type="ECO:0000256" key="4">
    <source>
        <dbReference type="ARBA" id="ARBA00023267"/>
    </source>
</evidence>
<reference evidence="8 9" key="1">
    <citation type="submission" date="2017-07" db="EMBL/GenBank/DDBJ databases">
        <title>Virulence factors identified in Actinobacillus seminis.</title>
        <authorList>
            <person name="Negrete-Abascal E."/>
            <person name="Vaca-Pacheco S."/>
            <person name="Montes-Garcia F."/>
            <person name="Leyto-Gil A.M."/>
            <person name="Fragoso-Garcia E."/>
            <person name="Carvente-Garcia R."/>
            <person name="Perez-Agueros S."/>
            <person name="Castelan-Sanchez H.G."/>
            <person name="Garcia-Molina A."/>
            <person name="Villamar T.E."/>
            <person name="Vazquez-Cruz C."/>
        </authorList>
    </citation>
    <scope>NUCLEOTIDE SEQUENCE [LARGE SCALE GENOMIC DNA]</scope>
    <source>
        <strain evidence="8 9">ATCC 15768</strain>
    </source>
</reference>
<keyword evidence="3" id="KW-0067">ATP-binding</keyword>
<evidence type="ECO:0000256" key="6">
    <source>
        <dbReference type="ARBA" id="ARBA00047846"/>
    </source>
</evidence>
<dbReference type="InterPro" id="IPR008988">
    <property type="entry name" value="Transcriptional_repressor_C"/>
</dbReference>
<sequence length="320" mass="35662">MDRIPFVTSDLLSYLSDGKAHSRQKLTALFALDAGALQCEIRQFVAQGLPIIETPQEIQLQPQLPLLDQARLQAQLAPYRLILQPVIHSTNQYLLDNIAQCQQGDLCLAEYQLAGRGRRGRQWQSPFAGQIILSQYWTLPAQIPLHGLSLVIGITIAETLMAENILNISLKWPNDILLNGKKLAGILIEIAPKRRELLELIIGIGINVSIPSTNSIDQAWADLSAALPQVSREAIIVRLVSNLTQNLTLFEQYGMAFFRQRWLALDHFLGQPVNIITAPKNLCGISQGIDEQGFLLIKNAQDQYLRFNAGEVSLRKGVMD</sequence>
<dbReference type="PANTHER" id="PTHR12835">
    <property type="entry name" value="BIOTIN PROTEIN LIGASE"/>
    <property type="match status" value="1"/>
</dbReference>
<feature type="domain" description="BPL/LPL catalytic" evidence="7">
    <location>
        <begin position="66"/>
        <end position="251"/>
    </location>
</feature>
<proteinExistence type="predicted"/>
<keyword evidence="4" id="KW-0092">Biotin</keyword>
<dbReference type="SUPFAM" id="SSF50037">
    <property type="entry name" value="C-terminal domain of transcriptional repressors"/>
    <property type="match status" value="1"/>
</dbReference>
<dbReference type="PROSITE" id="PS51733">
    <property type="entry name" value="BPL_LPL_CATALYTIC"/>
    <property type="match status" value="1"/>
</dbReference>
<dbReference type="Pfam" id="PF02237">
    <property type="entry name" value="BPL_C"/>
    <property type="match status" value="1"/>
</dbReference>
<dbReference type="Pfam" id="PF03099">
    <property type="entry name" value="BPL_LplA_LipB"/>
    <property type="match status" value="1"/>
</dbReference>
<dbReference type="EMBL" id="NLFK01000003">
    <property type="protein sequence ID" value="OZN25300.1"/>
    <property type="molecule type" value="Genomic_DNA"/>
</dbReference>
<comment type="caution">
    <text evidence="8">The sequence shown here is derived from an EMBL/GenBank/DDBJ whole genome shotgun (WGS) entry which is preliminary data.</text>
</comment>
<dbReference type="InterPro" id="IPR004143">
    <property type="entry name" value="BPL_LPL_catalytic"/>
</dbReference>
<dbReference type="Gene3D" id="3.30.930.10">
    <property type="entry name" value="Bira Bifunctional Protein, Domain 2"/>
    <property type="match status" value="1"/>
</dbReference>
<dbReference type="NCBIfam" id="TIGR00121">
    <property type="entry name" value="birA_ligase"/>
    <property type="match status" value="1"/>
</dbReference>
<dbReference type="PANTHER" id="PTHR12835:SF5">
    <property type="entry name" value="BIOTIN--PROTEIN LIGASE"/>
    <property type="match status" value="1"/>
</dbReference>
<dbReference type="InterPro" id="IPR003142">
    <property type="entry name" value="BPL_C"/>
</dbReference>
<dbReference type="NCBIfam" id="NF008847">
    <property type="entry name" value="PRK11886.1-2"/>
    <property type="match status" value="1"/>
</dbReference>
<dbReference type="CDD" id="cd16442">
    <property type="entry name" value="BPL"/>
    <property type="match status" value="1"/>
</dbReference>
<name>A0ABX4FNI9_9PAST</name>
<keyword evidence="1 8" id="KW-0436">Ligase</keyword>
<evidence type="ECO:0000313" key="8">
    <source>
        <dbReference type="EMBL" id="OZN25300.1"/>
    </source>
</evidence>
<dbReference type="InterPro" id="IPR045864">
    <property type="entry name" value="aa-tRNA-synth_II/BPL/LPL"/>
</dbReference>
<keyword evidence="9" id="KW-1185">Reference proteome</keyword>
<evidence type="ECO:0000256" key="3">
    <source>
        <dbReference type="ARBA" id="ARBA00022840"/>
    </source>
</evidence>
<accession>A0ABX4FNI9</accession>
<organism evidence="8 9">
    <name type="scientific">Actinobacillus seminis</name>
    <dbReference type="NCBI Taxonomy" id="722"/>
    <lineage>
        <taxon>Bacteria</taxon>
        <taxon>Pseudomonadati</taxon>
        <taxon>Pseudomonadota</taxon>
        <taxon>Gammaproteobacteria</taxon>
        <taxon>Pasteurellales</taxon>
        <taxon>Pasteurellaceae</taxon>
        <taxon>Actinobacillus</taxon>
    </lineage>
</organism>
<dbReference type="InterPro" id="IPR004408">
    <property type="entry name" value="Biotin_CoA_COase_ligase"/>
</dbReference>
<evidence type="ECO:0000313" key="9">
    <source>
        <dbReference type="Proteomes" id="UP000215738"/>
    </source>
</evidence>
<evidence type="ECO:0000259" key="7">
    <source>
        <dbReference type="PROSITE" id="PS51733"/>
    </source>
</evidence>
<gene>
    <name evidence="8" type="ORF">CFY87_03925</name>
</gene>
<evidence type="ECO:0000256" key="5">
    <source>
        <dbReference type="ARBA" id="ARBA00024227"/>
    </source>
</evidence>
<dbReference type="Gene3D" id="2.30.30.100">
    <property type="match status" value="1"/>
</dbReference>
<dbReference type="GO" id="GO:0016874">
    <property type="term" value="F:ligase activity"/>
    <property type="evidence" value="ECO:0007669"/>
    <property type="project" value="UniProtKB-KW"/>
</dbReference>
<evidence type="ECO:0000256" key="1">
    <source>
        <dbReference type="ARBA" id="ARBA00022598"/>
    </source>
</evidence>
<keyword evidence="2" id="KW-0547">Nucleotide-binding</keyword>
<evidence type="ECO:0000256" key="2">
    <source>
        <dbReference type="ARBA" id="ARBA00022741"/>
    </source>
</evidence>
<dbReference type="EC" id="6.3.4.15" evidence="5"/>